<evidence type="ECO:0000256" key="1">
    <source>
        <dbReference type="RuleBase" id="RU363044"/>
    </source>
</evidence>
<dbReference type="Pfam" id="PF05970">
    <property type="entry name" value="PIF1"/>
    <property type="match status" value="1"/>
</dbReference>
<feature type="region of interest" description="Disordered" evidence="2">
    <location>
        <begin position="218"/>
        <end position="248"/>
    </location>
</feature>
<feature type="compositionally biased region" description="Basic and acidic residues" evidence="2">
    <location>
        <begin position="218"/>
        <end position="231"/>
    </location>
</feature>
<feature type="non-terminal residue" evidence="5">
    <location>
        <position position="1"/>
    </location>
</feature>
<dbReference type="PANTHER" id="PTHR47642:SF5">
    <property type="entry name" value="ATP-DEPENDENT DNA HELICASE"/>
    <property type="match status" value="1"/>
</dbReference>
<evidence type="ECO:0000256" key="2">
    <source>
        <dbReference type="SAM" id="MobiDB-lite"/>
    </source>
</evidence>
<dbReference type="InterPro" id="IPR027417">
    <property type="entry name" value="P-loop_NTPase"/>
</dbReference>
<dbReference type="GO" id="GO:0000723">
    <property type="term" value="P:telomere maintenance"/>
    <property type="evidence" value="ECO:0007669"/>
    <property type="project" value="InterPro"/>
</dbReference>
<evidence type="ECO:0000259" key="3">
    <source>
        <dbReference type="Pfam" id="PF05970"/>
    </source>
</evidence>
<keyword evidence="1" id="KW-0233">DNA recombination</keyword>
<evidence type="ECO:0000313" key="5">
    <source>
        <dbReference type="EMBL" id="KAF4462717.1"/>
    </source>
</evidence>
<dbReference type="GO" id="GO:0006281">
    <property type="term" value="P:DNA repair"/>
    <property type="evidence" value="ECO:0007669"/>
    <property type="project" value="UniProtKB-KW"/>
</dbReference>
<evidence type="ECO:0000313" key="6">
    <source>
        <dbReference type="Proteomes" id="UP000554235"/>
    </source>
</evidence>
<dbReference type="EMBL" id="JAADYS010001491">
    <property type="protein sequence ID" value="KAF4462717.1"/>
    <property type="molecule type" value="Genomic_DNA"/>
</dbReference>
<dbReference type="InterPro" id="IPR025476">
    <property type="entry name" value="Helitron_helicase-like"/>
</dbReference>
<protein>
    <recommendedName>
        <fullName evidence="1">ATP-dependent DNA helicase</fullName>
        <ecNumber evidence="1">5.6.2.3</ecNumber>
    </recommendedName>
</protein>
<dbReference type="PANTHER" id="PTHR47642">
    <property type="entry name" value="ATP-DEPENDENT DNA HELICASE"/>
    <property type="match status" value="1"/>
</dbReference>
<proteinExistence type="inferred from homology"/>
<keyword evidence="1" id="KW-0067">ATP-binding</keyword>
<dbReference type="GO" id="GO:0016787">
    <property type="term" value="F:hydrolase activity"/>
    <property type="evidence" value="ECO:0007669"/>
    <property type="project" value="UniProtKB-KW"/>
</dbReference>
<dbReference type="GO" id="GO:0043139">
    <property type="term" value="F:5'-3' DNA helicase activity"/>
    <property type="evidence" value="ECO:0007669"/>
    <property type="project" value="UniProtKB-EC"/>
</dbReference>
<keyword evidence="1 5" id="KW-0347">Helicase</keyword>
<feature type="compositionally biased region" description="Polar residues" evidence="2">
    <location>
        <begin position="515"/>
        <end position="529"/>
    </location>
</feature>
<accession>A0A8H4L6W6</accession>
<name>A0A8H4L6W6_9HYPO</name>
<reference evidence="5 6" key="1">
    <citation type="submission" date="2020-01" db="EMBL/GenBank/DDBJ databases">
        <title>Identification and distribution of gene clusters putatively required for synthesis of sphingolipid metabolism inhibitors in phylogenetically diverse species of the filamentous fungus Fusarium.</title>
        <authorList>
            <person name="Kim H.-S."/>
            <person name="Busman M."/>
            <person name="Brown D.W."/>
            <person name="Divon H."/>
            <person name="Uhlig S."/>
            <person name="Proctor R.H."/>
        </authorList>
    </citation>
    <scope>NUCLEOTIDE SEQUENCE [LARGE SCALE GENOMIC DNA]</scope>
    <source>
        <strain evidence="5 6">NRRL 20459</strain>
    </source>
</reference>
<dbReference type="GO" id="GO:0006310">
    <property type="term" value="P:DNA recombination"/>
    <property type="evidence" value="ECO:0007669"/>
    <property type="project" value="UniProtKB-KW"/>
</dbReference>
<dbReference type="Pfam" id="PF14214">
    <property type="entry name" value="Helitron_like_N"/>
    <property type="match status" value="1"/>
</dbReference>
<comment type="cofactor">
    <cofactor evidence="1">
        <name>Mg(2+)</name>
        <dbReference type="ChEBI" id="CHEBI:18420"/>
    </cofactor>
</comment>
<comment type="catalytic activity">
    <reaction evidence="1">
        <text>ATP + H2O = ADP + phosphate + H(+)</text>
        <dbReference type="Rhea" id="RHEA:13065"/>
        <dbReference type="ChEBI" id="CHEBI:15377"/>
        <dbReference type="ChEBI" id="CHEBI:15378"/>
        <dbReference type="ChEBI" id="CHEBI:30616"/>
        <dbReference type="ChEBI" id="CHEBI:43474"/>
        <dbReference type="ChEBI" id="CHEBI:456216"/>
        <dbReference type="EC" id="5.6.2.3"/>
    </reaction>
</comment>
<dbReference type="SUPFAM" id="SSF52540">
    <property type="entry name" value="P-loop containing nucleoside triphosphate hydrolases"/>
    <property type="match status" value="1"/>
</dbReference>
<comment type="caution">
    <text evidence="5">The sequence shown here is derived from an EMBL/GenBank/DDBJ whole genome shotgun (WGS) entry which is preliminary data.</text>
</comment>
<keyword evidence="1" id="KW-0378">Hydrolase</keyword>
<gene>
    <name evidence="5" type="ORF">FALBO_10466</name>
</gene>
<keyword evidence="6" id="KW-1185">Reference proteome</keyword>
<feature type="domain" description="Helitron helicase-like" evidence="4">
    <location>
        <begin position="1"/>
        <end position="117"/>
    </location>
</feature>
<evidence type="ECO:0000259" key="4">
    <source>
        <dbReference type="Pfam" id="PF14214"/>
    </source>
</evidence>
<feature type="domain" description="DNA helicase Pif1-like DEAD-box helicase" evidence="3">
    <location>
        <begin position="621"/>
        <end position="760"/>
    </location>
</feature>
<dbReference type="InterPro" id="IPR051055">
    <property type="entry name" value="PIF1_helicase"/>
</dbReference>
<dbReference type="Proteomes" id="UP000554235">
    <property type="component" value="Unassembled WGS sequence"/>
</dbReference>
<keyword evidence="1" id="KW-0547">Nucleotide-binding</keyword>
<sequence length="762" mass="84234">MRRKIKSLIIRYGIPAIWFTLNPNDITNPIKIKLAAYRNHETGEAEEFLRSLDQVYKRVRLAISDPLSSAIFFHREISMFFKHYVRIGEDSIFGRVSQYYGVVETNERGALHLHGLLWLQGNMHLGSLMSDVRKEDQAAYRDRVIEYIDTVFTEDLDAEASAAMRAGRSVSAEISSLLDNMAQFEASFEEEANFCAGATQTEEAESLQVRGALATGREDLLHGGRATEDSARPQPGESMEQGDGGGIATQPRHILYRDEIGGSGVEACVRWWPLLRRAAGGESLKEPIEETVLLGEDGQRVSLLQAYPHRGRLLEGLALYDYMSMVRLKRKGQGVAWGEIELDSYWPLSRSWIQVLRRPGQHATLCFDGYLGMNFTEEDGSYHRRKRARLPKRVSWLVDNVQLLRRSAEDVAQDAKQWAALSGELEPVTDAAESGSAERDHAQSAAYQPGTVGTATRLIDIMRNAISAKEITAGSKEISAMVEQMYRFQAAALESGDDLYSAVFTEAISGAETPGQEQLRSIKAQQTSLSREREKAIQGMQSGSNGRGREDGSAAEGDCTWPSRDVEPSTGIRFGPSTSFCEVGRRVADSLTLNRRQSLALWLICRRLDQVRQDESGTAQLCLFVGGEGGTGKSRVIAAVAELFACTAQSHRLLVTATSGIVAANINGITIHSACKFSKDIRASRGGDPDGFTSSGSAALRVDGRTKMDWQEKYGLIIDEVSMLGVRTLYAVNEQLCRLRESSRDFGGIPVVLFCGDFHQFR</sequence>
<dbReference type="Gene3D" id="3.40.50.300">
    <property type="entry name" value="P-loop containing nucleotide triphosphate hydrolases"/>
    <property type="match status" value="1"/>
</dbReference>
<dbReference type="EC" id="5.6.2.3" evidence="1"/>
<feature type="region of interest" description="Disordered" evidence="2">
    <location>
        <begin position="429"/>
        <end position="448"/>
    </location>
</feature>
<comment type="similarity">
    <text evidence="1">Belongs to the helicase family.</text>
</comment>
<dbReference type="GO" id="GO:0005524">
    <property type="term" value="F:ATP binding"/>
    <property type="evidence" value="ECO:0007669"/>
    <property type="project" value="UniProtKB-KW"/>
</dbReference>
<organism evidence="5 6">
    <name type="scientific">Fusarium albosuccineum</name>
    <dbReference type="NCBI Taxonomy" id="1237068"/>
    <lineage>
        <taxon>Eukaryota</taxon>
        <taxon>Fungi</taxon>
        <taxon>Dikarya</taxon>
        <taxon>Ascomycota</taxon>
        <taxon>Pezizomycotina</taxon>
        <taxon>Sordariomycetes</taxon>
        <taxon>Hypocreomycetidae</taxon>
        <taxon>Hypocreales</taxon>
        <taxon>Nectriaceae</taxon>
        <taxon>Fusarium</taxon>
        <taxon>Fusarium decemcellulare species complex</taxon>
    </lineage>
</organism>
<keyword evidence="1" id="KW-0227">DNA damage</keyword>
<feature type="region of interest" description="Disordered" evidence="2">
    <location>
        <begin position="512"/>
        <end position="568"/>
    </location>
</feature>
<dbReference type="OrthoDB" id="5210233at2759"/>
<dbReference type="AlphaFoldDB" id="A0A8H4L6W6"/>
<dbReference type="InterPro" id="IPR010285">
    <property type="entry name" value="DNA_helicase_pif1-like_DEAD"/>
</dbReference>
<keyword evidence="1" id="KW-0234">DNA repair</keyword>